<sequence length="60" mass="6724">MAALLICISYSLLFGNLHIQKLLLNSHITVIIGHLGILSELIFILLISTKMYILERDACL</sequence>
<protein>
    <submittedName>
        <fullName evidence="2">Uncharacterized protein</fullName>
    </submittedName>
</protein>
<dbReference type="EMBL" id="GBXM01025075">
    <property type="protein sequence ID" value="JAH83502.1"/>
    <property type="molecule type" value="Transcribed_RNA"/>
</dbReference>
<name>A0A0E9VZI4_ANGAN</name>
<proteinExistence type="predicted"/>
<keyword evidence="1" id="KW-0812">Transmembrane</keyword>
<dbReference type="AlphaFoldDB" id="A0A0E9VZI4"/>
<reference evidence="2" key="2">
    <citation type="journal article" date="2015" name="Fish Shellfish Immunol.">
        <title>Early steps in the European eel (Anguilla anguilla)-Vibrio vulnificus interaction in the gills: Role of the RtxA13 toxin.</title>
        <authorList>
            <person name="Callol A."/>
            <person name="Pajuelo D."/>
            <person name="Ebbesson L."/>
            <person name="Teles M."/>
            <person name="MacKenzie S."/>
            <person name="Amaro C."/>
        </authorList>
    </citation>
    <scope>NUCLEOTIDE SEQUENCE</scope>
</reference>
<accession>A0A0E9VZI4</accession>
<keyword evidence="1" id="KW-1133">Transmembrane helix</keyword>
<evidence type="ECO:0000313" key="2">
    <source>
        <dbReference type="EMBL" id="JAH83502.1"/>
    </source>
</evidence>
<organism evidence="2">
    <name type="scientific">Anguilla anguilla</name>
    <name type="common">European freshwater eel</name>
    <name type="synonym">Muraena anguilla</name>
    <dbReference type="NCBI Taxonomy" id="7936"/>
    <lineage>
        <taxon>Eukaryota</taxon>
        <taxon>Metazoa</taxon>
        <taxon>Chordata</taxon>
        <taxon>Craniata</taxon>
        <taxon>Vertebrata</taxon>
        <taxon>Euteleostomi</taxon>
        <taxon>Actinopterygii</taxon>
        <taxon>Neopterygii</taxon>
        <taxon>Teleostei</taxon>
        <taxon>Anguilliformes</taxon>
        <taxon>Anguillidae</taxon>
        <taxon>Anguilla</taxon>
    </lineage>
</organism>
<feature type="transmembrane region" description="Helical" evidence="1">
    <location>
        <begin position="27"/>
        <end position="47"/>
    </location>
</feature>
<reference evidence="2" key="1">
    <citation type="submission" date="2014-11" db="EMBL/GenBank/DDBJ databases">
        <authorList>
            <person name="Amaro Gonzalez C."/>
        </authorList>
    </citation>
    <scope>NUCLEOTIDE SEQUENCE</scope>
</reference>
<evidence type="ECO:0000256" key="1">
    <source>
        <dbReference type="SAM" id="Phobius"/>
    </source>
</evidence>
<keyword evidence="1" id="KW-0472">Membrane</keyword>